<evidence type="ECO:0000256" key="6">
    <source>
        <dbReference type="ARBA" id="ARBA00022692"/>
    </source>
</evidence>
<keyword evidence="4" id="KW-1003">Cell membrane</keyword>
<gene>
    <name evidence="12" type="ORF">BDD43_2530</name>
</gene>
<evidence type="ECO:0000256" key="10">
    <source>
        <dbReference type="SAM" id="Phobius"/>
    </source>
</evidence>
<keyword evidence="6 10" id="KW-0812">Transmembrane</keyword>
<evidence type="ECO:0000256" key="7">
    <source>
        <dbReference type="ARBA" id="ARBA00022927"/>
    </source>
</evidence>
<organism evidence="12 13">
    <name type="scientific">Mucilaginibacter gracilis</name>
    <dbReference type="NCBI Taxonomy" id="423350"/>
    <lineage>
        <taxon>Bacteria</taxon>
        <taxon>Pseudomonadati</taxon>
        <taxon>Bacteroidota</taxon>
        <taxon>Sphingobacteriia</taxon>
        <taxon>Sphingobacteriales</taxon>
        <taxon>Sphingobacteriaceae</taxon>
        <taxon>Mucilaginibacter</taxon>
    </lineage>
</organism>
<dbReference type="InterPro" id="IPR006260">
    <property type="entry name" value="TonB/TolA_C"/>
</dbReference>
<dbReference type="GO" id="GO:0098797">
    <property type="term" value="C:plasma membrane protein complex"/>
    <property type="evidence" value="ECO:0007669"/>
    <property type="project" value="TreeGrafter"/>
</dbReference>
<dbReference type="GO" id="GO:0031992">
    <property type="term" value="F:energy transducer activity"/>
    <property type="evidence" value="ECO:0007669"/>
    <property type="project" value="TreeGrafter"/>
</dbReference>
<feature type="domain" description="TonB C-terminal" evidence="11">
    <location>
        <begin position="128"/>
        <end position="220"/>
    </location>
</feature>
<dbReference type="RefSeq" id="WP_121197967.1">
    <property type="nucleotide sequence ID" value="NZ_RBKU01000001.1"/>
</dbReference>
<keyword evidence="9 10" id="KW-0472">Membrane</keyword>
<dbReference type="InterPro" id="IPR037682">
    <property type="entry name" value="TonB_C"/>
</dbReference>
<keyword evidence="8 10" id="KW-1133">Transmembrane helix</keyword>
<dbReference type="Gene3D" id="3.30.1150.10">
    <property type="match status" value="1"/>
</dbReference>
<evidence type="ECO:0000313" key="13">
    <source>
        <dbReference type="Proteomes" id="UP000268007"/>
    </source>
</evidence>
<keyword evidence="13" id="KW-1185">Reference proteome</keyword>
<evidence type="ECO:0000256" key="3">
    <source>
        <dbReference type="ARBA" id="ARBA00022448"/>
    </source>
</evidence>
<dbReference type="SUPFAM" id="SSF74653">
    <property type="entry name" value="TolA/TonB C-terminal domain"/>
    <property type="match status" value="1"/>
</dbReference>
<evidence type="ECO:0000256" key="8">
    <source>
        <dbReference type="ARBA" id="ARBA00022989"/>
    </source>
</evidence>
<name>A0A495J224_9SPHI</name>
<comment type="similarity">
    <text evidence="2">Belongs to the TonB family.</text>
</comment>
<dbReference type="GO" id="GO:0055085">
    <property type="term" value="P:transmembrane transport"/>
    <property type="evidence" value="ECO:0007669"/>
    <property type="project" value="InterPro"/>
</dbReference>
<evidence type="ECO:0000256" key="1">
    <source>
        <dbReference type="ARBA" id="ARBA00004383"/>
    </source>
</evidence>
<dbReference type="Pfam" id="PF03544">
    <property type="entry name" value="TonB_C"/>
    <property type="match status" value="1"/>
</dbReference>
<reference evidence="12 13" key="1">
    <citation type="submission" date="2018-10" db="EMBL/GenBank/DDBJ databases">
        <title>Genomic Encyclopedia of Archaeal and Bacterial Type Strains, Phase II (KMG-II): from individual species to whole genera.</title>
        <authorList>
            <person name="Goeker M."/>
        </authorList>
    </citation>
    <scope>NUCLEOTIDE SEQUENCE [LARGE SCALE GENOMIC DNA]</scope>
    <source>
        <strain evidence="12 13">DSM 18602</strain>
    </source>
</reference>
<dbReference type="EMBL" id="RBKU01000001">
    <property type="protein sequence ID" value="RKR82354.1"/>
    <property type="molecule type" value="Genomic_DNA"/>
</dbReference>
<evidence type="ECO:0000256" key="2">
    <source>
        <dbReference type="ARBA" id="ARBA00006555"/>
    </source>
</evidence>
<dbReference type="GO" id="GO:0015031">
    <property type="term" value="P:protein transport"/>
    <property type="evidence" value="ECO:0007669"/>
    <property type="project" value="UniProtKB-KW"/>
</dbReference>
<comment type="subcellular location">
    <subcellularLocation>
        <location evidence="1">Cell inner membrane</location>
        <topology evidence="1">Single-pass membrane protein</topology>
        <orientation evidence="1">Periplasmic side</orientation>
    </subcellularLocation>
</comment>
<dbReference type="InterPro" id="IPR051045">
    <property type="entry name" value="TonB-dependent_transducer"/>
</dbReference>
<dbReference type="OrthoDB" id="649093at2"/>
<feature type="transmembrane region" description="Helical" evidence="10">
    <location>
        <begin position="38"/>
        <end position="60"/>
    </location>
</feature>
<evidence type="ECO:0000259" key="11">
    <source>
        <dbReference type="PROSITE" id="PS52015"/>
    </source>
</evidence>
<proteinExistence type="inferred from homology"/>
<protein>
    <submittedName>
        <fullName evidence="12">TonB family protein</fullName>
    </submittedName>
</protein>
<accession>A0A495J224</accession>
<dbReference type="PROSITE" id="PS52015">
    <property type="entry name" value="TONB_CTD"/>
    <property type="match status" value="1"/>
</dbReference>
<sequence>MLNSKFDINSPEWIERVFENRNKSYGAYDLRKHYALNLFKAFAITIVSIAVIVLVTSLLMDKVPASVNIKKGAVSVTDKQLKIKLDDAKPEIDKKSKILAPATVHGHNNIVEQVLDSRAVEIKPMPVGGVEAWVKFLENNLRYPPEAKQQRITGSVLMSFIVERDGHISNILVSRPAGHGFDQEALRVLKLSPIWAAGMQGGQTVRVKYILPINFNIEHR</sequence>
<dbReference type="NCBIfam" id="TIGR01352">
    <property type="entry name" value="tonB_Cterm"/>
    <property type="match status" value="1"/>
</dbReference>
<dbReference type="PANTHER" id="PTHR33446">
    <property type="entry name" value="PROTEIN TONB-RELATED"/>
    <property type="match status" value="1"/>
</dbReference>
<evidence type="ECO:0000313" key="12">
    <source>
        <dbReference type="EMBL" id="RKR82354.1"/>
    </source>
</evidence>
<keyword evidence="7" id="KW-0653">Protein transport</keyword>
<dbReference type="AlphaFoldDB" id="A0A495J224"/>
<comment type="caution">
    <text evidence="12">The sequence shown here is derived from an EMBL/GenBank/DDBJ whole genome shotgun (WGS) entry which is preliminary data.</text>
</comment>
<evidence type="ECO:0000256" key="5">
    <source>
        <dbReference type="ARBA" id="ARBA00022519"/>
    </source>
</evidence>
<keyword evidence="5" id="KW-0997">Cell inner membrane</keyword>
<dbReference type="Proteomes" id="UP000268007">
    <property type="component" value="Unassembled WGS sequence"/>
</dbReference>
<dbReference type="PANTHER" id="PTHR33446:SF2">
    <property type="entry name" value="PROTEIN TONB"/>
    <property type="match status" value="1"/>
</dbReference>
<evidence type="ECO:0000256" key="9">
    <source>
        <dbReference type="ARBA" id="ARBA00023136"/>
    </source>
</evidence>
<keyword evidence="3" id="KW-0813">Transport</keyword>
<evidence type="ECO:0000256" key="4">
    <source>
        <dbReference type="ARBA" id="ARBA00022475"/>
    </source>
</evidence>